<feature type="region of interest" description="Disordered" evidence="1">
    <location>
        <begin position="1"/>
        <end position="23"/>
    </location>
</feature>
<dbReference type="Pfam" id="PF03050">
    <property type="entry name" value="DDE_Tnp_IS66"/>
    <property type="match status" value="1"/>
</dbReference>
<proteinExistence type="predicted"/>
<dbReference type="PANTHER" id="PTHR33678">
    <property type="entry name" value="BLL1576 PROTEIN"/>
    <property type="match status" value="1"/>
</dbReference>
<feature type="domain" description="Transposase IS66 central" evidence="2">
    <location>
        <begin position="100"/>
        <end position="402"/>
    </location>
</feature>
<feature type="compositionally biased region" description="Basic residues" evidence="1">
    <location>
        <begin position="1"/>
        <end position="14"/>
    </location>
</feature>
<dbReference type="InterPro" id="IPR024474">
    <property type="entry name" value="Znf_dom_IS66"/>
</dbReference>
<feature type="domain" description="Transposase IS66 zinc-finger binding" evidence="3">
    <location>
        <begin position="52"/>
        <end position="85"/>
    </location>
</feature>
<gene>
    <name evidence="4" type="ORF">B2A_14907</name>
</gene>
<dbReference type="InterPro" id="IPR052344">
    <property type="entry name" value="Transposase-related"/>
</dbReference>
<evidence type="ECO:0000256" key="1">
    <source>
        <dbReference type="SAM" id="MobiDB-lite"/>
    </source>
</evidence>
<accession>T0Y097</accession>
<sequence length="403" mass="45578">LEVAAHKRKARPHTGGREAIAPHLPRQDILHDLPVHEKWCTHEHEGVCWARQRIGEEVSERYHYEPPKVWVERHVHPKYACGHCHEGVKVAAAVKSILPKSNASASLLAHLVTSKFDDGQPLYRVCRQLERQEVLLSPGTVGTWVNTLGGESVVPLINLMNDALFEHPLIQMDETYLQVLRSEKSPNSDHYMVVRCAGPPGRRIILFDYIPSRTAQALKDLLIGADGPYRGKLLTDGLELYDIVAAQLKLEHFGCLQHARTYFHKALKVAELPSGRALAGVAMREYIGPVFKIEQDIKELRKQRERDGSVLTIEEVLKLRQEKSAPVLTAFKQWVDDLLPGIPPQSALGKALAYTTNQWPKLVRHLEHAEVPIHNNDTENQIRPFAQGRRVWLFCHNPFGARA</sequence>
<dbReference type="Pfam" id="PF13005">
    <property type="entry name" value="zf-IS66"/>
    <property type="match status" value="1"/>
</dbReference>
<reference evidence="4" key="2">
    <citation type="journal article" date="2014" name="ISME J.">
        <title>Microbial stratification in low pH oxic and suboxic macroscopic growths along an acid mine drainage.</title>
        <authorList>
            <person name="Mendez-Garcia C."/>
            <person name="Mesa V."/>
            <person name="Sprenger R.R."/>
            <person name="Richter M."/>
            <person name="Diez M.S."/>
            <person name="Solano J."/>
            <person name="Bargiela R."/>
            <person name="Golyshina O.V."/>
            <person name="Manteca A."/>
            <person name="Ramos J.L."/>
            <person name="Gallego J.R."/>
            <person name="Llorente I."/>
            <person name="Martins Dos Santos V.A."/>
            <person name="Jensen O.N."/>
            <person name="Pelaez A.I."/>
            <person name="Sanchez J."/>
            <person name="Ferrer M."/>
        </authorList>
    </citation>
    <scope>NUCLEOTIDE SEQUENCE</scope>
</reference>
<protein>
    <submittedName>
        <fullName evidence="4">Transposase IS66</fullName>
    </submittedName>
</protein>
<dbReference type="EMBL" id="AUZZ01010849">
    <property type="protein sequence ID" value="EQD28511.1"/>
    <property type="molecule type" value="Genomic_DNA"/>
</dbReference>
<evidence type="ECO:0000259" key="2">
    <source>
        <dbReference type="Pfam" id="PF03050"/>
    </source>
</evidence>
<feature type="non-terminal residue" evidence="4">
    <location>
        <position position="1"/>
    </location>
</feature>
<evidence type="ECO:0000313" key="4">
    <source>
        <dbReference type="EMBL" id="EQD28511.1"/>
    </source>
</evidence>
<dbReference type="InterPro" id="IPR004291">
    <property type="entry name" value="Transposase_IS66_central"/>
</dbReference>
<comment type="caution">
    <text evidence="4">The sequence shown here is derived from an EMBL/GenBank/DDBJ whole genome shotgun (WGS) entry which is preliminary data.</text>
</comment>
<evidence type="ECO:0000259" key="3">
    <source>
        <dbReference type="Pfam" id="PF13005"/>
    </source>
</evidence>
<name>T0Y097_9ZZZZ</name>
<reference evidence="4" key="1">
    <citation type="submission" date="2013-08" db="EMBL/GenBank/DDBJ databases">
        <authorList>
            <person name="Mendez C."/>
            <person name="Richter M."/>
            <person name="Ferrer M."/>
            <person name="Sanchez J."/>
        </authorList>
    </citation>
    <scope>NUCLEOTIDE SEQUENCE</scope>
</reference>
<dbReference type="NCBIfam" id="NF033517">
    <property type="entry name" value="transpos_IS66"/>
    <property type="match status" value="1"/>
</dbReference>
<feature type="non-terminal residue" evidence="4">
    <location>
        <position position="403"/>
    </location>
</feature>
<dbReference type="AlphaFoldDB" id="T0Y097"/>
<organism evidence="4">
    <name type="scientific">mine drainage metagenome</name>
    <dbReference type="NCBI Taxonomy" id="410659"/>
    <lineage>
        <taxon>unclassified sequences</taxon>
        <taxon>metagenomes</taxon>
        <taxon>ecological metagenomes</taxon>
    </lineage>
</organism>